<protein>
    <submittedName>
        <fullName evidence="1">Uncharacterized protein</fullName>
    </submittedName>
</protein>
<dbReference type="AlphaFoldDB" id="A0A8X7C808"/>
<gene>
    <name evidence="1" type="ORF">TNIN_217441</name>
</gene>
<organism evidence="1 2">
    <name type="scientific">Trichonephila inaurata madagascariensis</name>
    <dbReference type="NCBI Taxonomy" id="2747483"/>
    <lineage>
        <taxon>Eukaryota</taxon>
        <taxon>Metazoa</taxon>
        <taxon>Ecdysozoa</taxon>
        <taxon>Arthropoda</taxon>
        <taxon>Chelicerata</taxon>
        <taxon>Arachnida</taxon>
        <taxon>Araneae</taxon>
        <taxon>Araneomorphae</taxon>
        <taxon>Entelegynae</taxon>
        <taxon>Araneoidea</taxon>
        <taxon>Nephilidae</taxon>
        <taxon>Trichonephila</taxon>
        <taxon>Trichonephila inaurata</taxon>
    </lineage>
</organism>
<evidence type="ECO:0000313" key="1">
    <source>
        <dbReference type="EMBL" id="GFY61126.1"/>
    </source>
</evidence>
<dbReference type="Proteomes" id="UP000886998">
    <property type="component" value="Unassembled WGS sequence"/>
</dbReference>
<comment type="caution">
    <text evidence="1">The sequence shown here is derived from an EMBL/GenBank/DDBJ whole genome shotgun (WGS) entry which is preliminary data.</text>
</comment>
<dbReference type="EMBL" id="BMAV01013433">
    <property type="protein sequence ID" value="GFY61126.1"/>
    <property type="molecule type" value="Genomic_DNA"/>
</dbReference>
<evidence type="ECO:0000313" key="2">
    <source>
        <dbReference type="Proteomes" id="UP000886998"/>
    </source>
</evidence>
<name>A0A8X7C808_9ARAC</name>
<accession>A0A8X7C808</accession>
<sequence length="104" mass="12078">MAPFHSANPLFFFSKTNNLFLKTIHYGTHKTTLRNQLFQLKSGKPQLESKTEQTEQGGRKGKNFHLALFFNVFQFLLKEIENPYPLITYGVQWSNRKGAICEKP</sequence>
<reference evidence="1" key="1">
    <citation type="submission" date="2020-08" db="EMBL/GenBank/DDBJ databases">
        <title>Multicomponent nature underlies the extraordinary mechanical properties of spider dragline silk.</title>
        <authorList>
            <person name="Kono N."/>
            <person name="Nakamura H."/>
            <person name="Mori M."/>
            <person name="Yoshida Y."/>
            <person name="Ohtoshi R."/>
            <person name="Malay A.D."/>
            <person name="Moran D.A.P."/>
            <person name="Tomita M."/>
            <person name="Numata K."/>
            <person name="Arakawa K."/>
        </authorList>
    </citation>
    <scope>NUCLEOTIDE SEQUENCE</scope>
</reference>
<keyword evidence="2" id="KW-1185">Reference proteome</keyword>
<proteinExistence type="predicted"/>